<sequence length="40" mass="4848">MFMRKLYRQKDFQIMKVRGGIFQIRFLLRQKGGGMLEKTP</sequence>
<dbReference type="Proteomes" id="UP000408482">
    <property type="component" value="Unassembled WGS sequence"/>
</dbReference>
<reference evidence="1 2" key="1">
    <citation type="submission" date="2019-07" db="EMBL/GenBank/DDBJ databases">
        <authorList>
            <person name="Hibberd C M."/>
            <person name="Gehrig L. J."/>
            <person name="Chang H.-W."/>
            <person name="Venkatesh S."/>
        </authorList>
    </citation>
    <scope>NUCLEOTIDE SEQUENCE [LARGE SCALE GENOMIC DNA]</scope>
    <source>
        <strain evidence="1">Blautia_luti_SSTS_Bg7063</strain>
    </source>
</reference>
<keyword evidence="2" id="KW-1185">Reference proteome</keyword>
<accession>A0A564VMB5</accession>
<evidence type="ECO:0000313" key="1">
    <source>
        <dbReference type="EMBL" id="VUX33568.1"/>
    </source>
</evidence>
<dbReference type="EMBL" id="CABHNW010000033">
    <property type="protein sequence ID" value="VUX33568.1"/>
    <property type="molecule type" value="Genomic_DNA"/>
</dbReference>
<protein>
    <submittedName>
        <fullName evidence="1">Uncharacterized protein</fullName>
    </submittedName>
</protein>
<dbReference type="AlphaFoldDB" id="A0A564VMB5"/>
<organism evidence="1 2">
    <name type="scientific">Blautia luti</name>
    <dbReference type="NCBI Taxonomy" id="89014"/>
    <lineage>
        <taxon>Bacteria</taxon>
        <taxon>Bacillati</taxon>
        <taxon>Bacillota</taxon>
        <taxon>Clostridia</taxon>
        <taxon>Lachnospirales</taxon>
        <taxon>Lachnospiraceae</taxon>
        <taxon>Blautia</taxon>
    </lineage>
</organism>
<proteinExistence type="predicted"/>
<gene>
    <name evidence="1" type="ORF">RSSSTS7063_02598</name>
</gene>
<name>A0A564VMB5_9FIRM</name>
<evidence type="ECO:0000313" key="2">
    <source>
        <dbReference type="Proteomes" id="UP000408482"/>
    </source>
</evidence>